<reference evidence="2 3" key="1">
    <citation type="submission" date="2023-04" db="EMBL/GenBank/DDBJ databases">
        <title>Genome of Basidiobolus ranarum AG-B5.</title>
        <authorList>
            <person name="Stajich J.E."/>
            <person name="Carter-House D."/>
            <person name="Gryganskyi A."/>
        </authorList>
    </citation>
    <scope>NUCLEOTIDE SEQUENCE [LARGE SCALE GENOMIC DNA]</scope>
    <source>
        <strain evidence="2 3">AG-B5</strain>
    </source>
</reference>
<feature type="compositionally biased region" description="Polar residues" evidence="1">
    <location>
        <begin position="95"/>
        <end position="108"/>
    </location>
</feature>
<feature type="compositionally biased region" description="Polar residues" evidence="1">
    <location>
        <begin position="151"/>
        <end position="164"/>
    </location>
</feature>
<feature type="region of interest" description="Disordered" evidence="1">
    <location>
        <begin position="89"/>
        <end position="164"/>
    </location>
</feature>
<dbReference type="EMBL" id="JASJQH010007031">
    <property type="protein sequence ID" value="KAK9719872.1"/>
    <property type="molecule type" value="Genomic_DNA"/>
</dbReference>
<evidence type="ECO:0000256" key="1">
    <source>
        <dbReference type="SAM" id="MobiDB-lite"/>
    </source>
</evidence>
<keyword evidence="3" id="KW-1185">Reference proteome</keyword>
<organism evidence="2 3">
    <name type="scientific">Basidiobolus ranarum</name>
    <dbReference type="NCBI Taxonomy" id="34480"/>
    <lineage>
        <taxon>Eukaryota</taxon>
        <taxon>Fungi</taxon>
        <taxon>Fungi incertae sedis</taxon>
        <taxon>Zoopagomycota</taxon>
        <taxon>Entomophthoromycotina</taxon>
        <taxon>Basidiobolomycetes</taxon>
        <taxon>Basidiobolales</taxon>
        <taxon>Basidiobolaceae</taxon>
        <taxon>Basidiobolus</taxon>
    </lineage>
</organism>
<gene>
    <name evidence="2" type="ORF">K7432_004499</name>
</gene>
<evidence type="ECO:0000313" key="2">
    <source>
        <dbReference type="EMBL" id="KAK9719872.1"/>
    </source>
</evidence>
<comment type="caution">
    <text evidence="2">The sequence shown here is derived from an EMBL/GenBank/DDBJ whole genome shotgun (WGS) entry which is preliminary data.</text>
</comment>
<proteinExistence type="predicted"/>
<evidence type="ECO:0000313" key="3">
    <source>
        <dbReference type="Proteomes" id="UP001479436"/>
    </source>
</evidence>
<protein>
    <submittedName>
        <fullName evidence="2">Uncharacterized protein</fullName>
    </submittedName>
</protein>
<name>A0ABR2W4K7_9FUNG</name>
<sequence length="164" mass="17874">MSSLVRKCSVKTGELWIPDMPNYAMENHAITNETATAKMSLRRARSPLSGSFSVDYLCKYIATTSTQVEVTSIYSEATEPLDCHSLNQELDEESCGSNSSLSTPQDSPSPRILDMSELEDHDMDSGYVSFPPVDDVCNETNPNTPPRSLLGTISNSIRTGTASV</sequence>
<accession>A0ABR2W4K7</accession>
<dbReference type="Proteomes" id="UP001479436">
    <property type="component" value="Unassembled WGS sequence"/>
</dbReference>